<dbReference type="Pfam" id="PF08766">
    <property type="entry name" value="DEK_C"/>
    <property type="match status" value="1"/>
</dbReference>
<feature type="region of interest" description="Disordered" evidence="5">
    <location>
        <begin position="234"/>
        <end position="354"/>
    </location>
</feature>
<evidence type="ECO:0000256" key="5">
    <source>
        <dbReference type="SAM" id="MobiDB-lite"/>
    </source>
</evidence>
<accession>A0A8R1YSQ8</accession>
<gene>
    <name evidence="6" type="primary">WBGene00277794</name>
</gene>
<reference evidence="6" key="2">
    <citation type="submission" date="2022-06" db="UniProtKB">
        <authorList>
            <consortium name="EnsemblMetazoa"/>
        </authorList>
    </citation>
    <scope>IDENTIFICATION</scope>
    <source>
        <strain evidence="6">PS312</strain>
    </source>
</reference>
<feature type="compositionally biased region" description="Low complexity" evidence="5">
    <location>
        <begin position="40"/>
        <end position="56"/>
    </location>
</feature>
<proteinExistence type="predicted"/>
<evidence type="ECO:0000256" key="1">
    <source>
        <dbReference type="ARBA" id="ARBA00004123"/>
    </source>
</evidence>
<evidence type="ECO:0000256" key="2">
    <source>
        <dbReference type="ARBA" id="ARBA00022853"/>
    </source>
</evidence>
<dbReference type="EnsemblMetazoa" id="PPA39425.1">
    <property type="protein sequence ID" value="PPA39425.1"/>
    <property type="gene ID" value="WBGene00277794"/>
</dbReference>
<dbReference type="GO" id="GO:0006325">
    <property type="term" value="P:chromatin organization"/>
    <property type="evidence" value="ECO:0007669"/>
    <property type="project" value="UniProtKB-KW"/>
</dbReference>
<dbReference type="Gene3D" id="1.10.10.60">
    <property type="entry name" value="Homeodomain-like"/>
    <property type="match status" value="1"/>
</dbReference>
<dbReference type="GO" id="GO:0003677">
    <property type="term" value="F:DNA binding"/>
    <property type="evidence" value="ECO:0007669"/>
    <property type="project" value="UniProtKB-KW"/>
</dbReference>
<feature type="region of interest" description="Disordered" evidence="5">
    <location>
        <begin position="1"/>
        <end position="98"/>
    </location>
</feature>
<dbReference type="GO" id="GO:0042393">
    <property type="term" value="F:histone binding"/>
    <property type="evidence" value="ECO:0000318"/>
    <property type="project" value="GO_Central"/>
</dbReference>
<evidence type="ECO:0000313" key="6">
    <source>
        <dbReference type="EnsemblMetazoa" id="PPA39425.1"/>
    </source>
</evidence>
<keyword evidence="7" id="KW-1185">Reference proteome</keyword>
<dbReference type="PANTHER" id="PTHR13468">
    <property type="entry name" value="DEK PROTEIN"/>
    <property type="match status" value="1"/>
</dbReference>
<reference evidence="7" key="1">
    <citation type="journal article" date="2008" name="Nat. Genet.">
        <title>The Pristionchus pacificus genome provides a unique perspective on nematode lifestyle and parasitism.</title>
        <authorList>
            <person name="Dieterich C."/>
            <person name="Clifton S.W."/>
            <person name="Schuster L.N."/>
            <person name="Chinwalla A."/>
            <person name="Delehaunty K."/>
            <person name="Dinkelacker I."/>
            <person name="Fulton L."/>
            <person name="Fulton R."/>
            <person name="Godfrey J."/>
            <person name="Minx P."/>
            <person name="Mitreva M."/>
            <person name="Roeseler W."/>
            <person name="Tian H."/>
            <person name="Witte H."/>
            <person name="Yang S.P."/>
            <person name="Wilson R.K."/>
            <person name="Sommer R.J."/>
        </authorList>
    </citation>
    <scope>NUCLEOTIDE SEQUENCE [LARGE SCALE GENOMIC DNA]</scope>
    <source>
        <strain evidence="7">PS312</strain>
    </source>
</reference>
<sequence>MADAQETQIKDKVIESDGGIETIPVDKKDELLEGTSLEVKSPSKNAAKSSTKSPAKSPKKPPAEKSPVKSVLSSPKKSSKEESEDEDEEEEDEKKGLYDLPVVVEGKRKRESTSFLKTAASLGRIAGLARGRGQCGLAHQLDSEKKLVDLRPLYRICFGTQGKMNLLRKELKTFNGYSFAKDSVEYKKKMELANKNNTRAELGHIRRLLGVGAAKTKEEEVQLILEFLIKPHDEGKNVPKKATKRKSSSKTSKPAKKSKKEKATKKMTSKETVDTESDEREKSSDSEEEEEEEVKVTTPKKTPMKRKAVEQKMKTPTKKTKKADRVEEPEEGDDHSITSSSDSSEKKDEKVELIPSDKELQEKITELLKTFDLTSVSMKQMVMSVCEAFPEHPQLKERSFTIKTFIKDAIKDVD</sequence>
<dbReference type="AlphaFoldDB" id="A0A2A6CCM8"/>
<dbReference type="OrthoDB" id="10248551at2759"/>
<name>A0A2A6CCM8_PRIPA</name>
<keyword evidence="3" id="KW-0238">DNA-binding</keyword>
<dbReference type="SUPFAM" id="SSF109715">
    <property type="entry name" value="DEK C-terminal domain"/>
    <property type="match status" value="1"/>
</dbReference>
<keyword evidence="4" id="KW-0539">Nucleus</keyword>
<dbReference type="InterPro" id="IPR044198">
    <property type="entry name" value="DEK"/>
</dbReference>
<keyword evidence="2" id="KW-0156">Chromatin regulator</keyword>
<dbReference type="GO" id="GO:0005634">
    <property type="term" value="C:nucleus"/>
    <property type="evidence" value="ECO:0000318"/>
    <property type="project" value="GO_Central"/>
</dbReference>
<evidence type="ECO:0000256" key="3">
    <source>
        <dbReference type="ARBA" id="ARBA00023125"/>
    </source>
</evidence>
<organism evidence="6 7">
    <name type="scientific">Pristionchus pacificus</name>
    <name type="common">Parasitic nematode worm</name>
    <dbReference type="NCBI Taxonomy" id="54126"/>
    <lineage>
        <taxon>Eukaryota</taxon>
        <taxon>Metazoa</taxon>
        <taxon>Ecdysozoa</taxon>
        <taxon>Nematoda</taxon>
        <taxon>Chromadorea</taxon>
        <taxon>Rhabditida</taxon>
        <taxon>Rhabditina</taxon>
        <taxon>Diplogasteromorpha</taxon>
        <taxon>Diplogasteroidea</taxon>
        <taxon>Neodiplogasteridae</taxon>
        <taxon>Pristionchus</taxon>
    </lineage>
</organism>
<feature type="compositionally biased region" description="Basic and acidic residues" evidence="5">
    <location>
        <begin position="268"/>
        <end position="285"/>
    </location>
</feature>
<feature type="compositionally biased region" description="Basic and acidic residues" evidence="5">
    <location>
        <begin position="343"/>
        <end position="354"/>
    </location>
</feature>
<evidence type="ECO:0000313" key="7">
    <source>
        <dbReference type="Proteomes" id="UP000005239"/>
    </source>
</evidence>
<dbReference type="InterPro" id="IPR014876">
    <property type="entry name" value="DEK_C"/>
</dbReference>
<evidence type="ECO:0000256" key="4">
    <source>
        <dbReference type="ARBA" id="ARBA00023242"/>
    </source>
</evidence>
<dbReference type="PANTHER" id="PTHR13468:SF1">
    <property type="entry name" value="PROTEIN DEK"/>
    <property type="match status" value="1"/>
</dbReference>
<comment type="subcellular location">
    <subcellularLocation>
        <location evidence="1">Nucleus</location>
    </subcellularLocation>
</comment>
<dbReference type="Proteomes" id="UP000005239">
    <property type="component" value="Unassembled WGS sequence"/>
</dbReference>
<dbReference type="GO" id="GO:2000779">
    <property type="term" value="P:regulation of double-strand break repair"/>
    <property type="evidence" value="ECO:0000318"/>
    <property type="project" value="GO_Central"/>
</dbReference>
<protein>
    <submittedName>
        <fullName evidence="6">DEK_C domain-containing protein</fullName>
    </submittedName>
</protein>
<feature type="compositionally biased region" description="Basic residues" evidence="5">
    <location>
        <begin position="238"/>
        <end position="267"/>
    </location>
</feature>
<dbReference type="PROSITE" id="PS51998">
    <property type="entry name" value="DEK_C"/>
    <property type="match status" value="1"/>
</dbReference>
<accession>A0A2A6CCM8</accession>
<feature type="compositionally biased region" description="Acidic residues" evidence="5">
    <location>
        <begin position="82"/>
        <end position="92"/>
    </location>
</feature>